<accession>X0YHR9</accession>
<dbReference type="GO" id="GO:0017168">
    <property type="term" value="F:5-oxoprolinase (ATP-hydrolyzing) activity"/>
    <property type="evidence" value="ECO:0007669"/>
    <property type="project" value="TreeGrafter"/>
</dbReference>
<comment type="caution">
    <text evidence="2">The sequence shown here is derived from an EMBL/GenBank/DDBJ whole genome shotgun (WGS) entry which is preliminary data.</text>
</comment>
<evidence type="ECO:0000259" key="1">
    <source>
        <dbReference type="Pfam" id="PF05378"/>
    </source>
</evidence>
<dbReference type="InterPro" id="IPR043129">
    <property type="entry name" value="ATPase_NBD"/>
</dbReference>
<evidence type="ECO:0000313" key="2">
    <source>
        <dbReference type="EMBL" id="GAG48148.1"/>
    </source>
</evidence>
<gene>
    <name evidence="2" type="ORF">S01H1_76990</name>
</gene>
<dbReference type="AlphaFoldDB" id="X0YHR9"/>
<sequence>DTGGTYTDAALVDHASGEVLASAKALTTHHDLSIGIGQAVAAVFAGQAFSPTQIGLVALSTTLATNAIVEGQGSPVCLLLIGYEPDLIRQYGFERELVTQDVVYLRGGHDGAGDEIAPLDEAAAREAILARRNRVEAFAVSGYFGVRNPAHELQVRALVEELTGPSTGSGHSLPVTCGHELTTRLNAVRRATTTTLNAQLIPLLRELIATVRRTLNEQGITAPLMVVKGDGSLV</sequence>
<dbReference type="SUPFAM" id="SSF53067">
    <property type="entry name" value="Actin-like ATPase domain"/>
    <property type="match status" value="1"/>
</dbReference>
<reference evidence="2" key="1">
    <citation type="journal article" date="2014" name="Front. Microbiol.">
        <title>High frequency of phylogenetically diverse reductive dehalogenase-homologous genes in deep subseafloor sedimentary metagenomes.</title>
        <authorList>
            <person name="Kawai M."/>
            <person name="Futagami T."/>
            <person name="Toyoda A."/>
            <person name="Takaki Y."/>
            <person name="Nishi S."/>
            <person name="Hori S."/>
            <person name="Arai W."/>
            <person name="Tsubouchi T."/>
            <person name="Morono Y."/>
            <person name="Uchiyama I."/>
            <person name="Ito T."/>
            <person name="Fujiyama A."/>
            <person name="Inagaki F."/>
            <person name="Takami H."/>
        </authorList>
    </citation>
    <scope>NUCLEOTIDE SEQUENCE</scope>
    <source>
        <strain evidence="2">Expedition CK06-06</strain>
    </source>
</reference>
<dbReference type="InterPro" id="IPR045079">
    <property type="entry name" value="Oxoprolinase-like"/>
</dbReference>
<feature type="domain" description="Hydantoinase/oxoprolinase N-terminal" evidence="1">
    <location>
        <begin position="1"/>
        <end position="161"/>
    </location>
</feature>
<dbReference type="PANTHER" id="PTHR11365:SF2">
    <property type="entry name" value="5-OXOPROLINASE"/>
    <property type="match status" value="1"/>
</dbReference>
<name>X0YHR9_9ZZZZ</name>
<organism evidence="2">
    <name type="scientific">marine sediment metagenome</name>
    <dbReference type="NCBI Taxonomy" id="412755"/>
    <lineage>
        <taxon>unclassified sequences</taxon>
        <taxon>metagenomes</taxon>
        <taxon>ecological metagenomes</taxon>
    </lineage>
</organism>
<feature type="non-terminal residue" evidence="2">
    <location>
        <position position="234"/>
    </location>
</feature>
<dbReference type="EMBL" id="BARS01051724">
    <property type="protein sequence ID" value="GAG48148.1"/>
    <property type="molecule type" value="Genomic_DNA"/>
</dbReference>
<feature type="non-terminal residue" evidence="2">
    <location>
        <position position="1"/>
    </location>
</feature>
<dbReference type="InterPro" id="IPR008040">
    <property type="entry name" value="Hydant_A_N"/>
</dbReference>
<dbReference type="Pfam" id="PF05378">
    <property type="entry name" value="Hydant_A_N"/>
    <property type="match status" value="1"/>
</dbReference>
<dbReference type="PANTHER" id="PTHR11365">
    <property type="entry name" value="5-OXOPROLINASE RELATED"/>
    <property type="match status" value="1"/>
</dbReference>
<protein>
    <recommendedName>
        <fullName evidence="1">Hydantoinase/oxoprolinase N-terminal domain-containing protein</fullName>
    </recommendedName>
</protein>
<dbReference type="GO" id="GO:0005829">
    <property type="term" value="C:cytosol"/>
    <property type="evidence" value="ECO:0007669"/>
    <property type="project" value="TreeGrafter"/>
</dbReference>
<dbReference type="GO" id="GO:0006749">
    <property type="term" value="P:glutathione metabolic process"/>
    <property type="evidence" value="ECO:0007669"/>
    <property type="project" value="TreeGrafter"/>
</dbReference>
<proteinExistence type="predicted"/>